<feature type="domain" description="MnmC-like methyltransferase" evidence="1">
    <location>
        <begin position="138"/>
        <end position="223"/>
    </location>
</feature>
<dbReference type="InterPro" id="IPR008471">
    <property type="entry name" value="MnmC-like_methylTransf"/>
</dbReference>
<protein>
    <submittedName>
        <fullName evidence="2">tRNA 5-methylaminomethyl-2-thiouridine biosynthesis bifunctional protein MnmC</fullName>
        <ecNumber evidence="2">1.5.-.-</ecNumber>
    </submittedName>
</protein>
<keyword evidence="2" id="KW-0560">Oxidoreductase</keyword>
<sequence length="224" mass="25264">MNKKQLIITEDGSHTLFLPELNEHYHSIHGAVAESMHVFIDAGLRPKMKDCAKLNILEVGLGTGLNAALALLEAESKNILLNYYALEPNPLCAEDVLKLNYSEITGGERMKEIIPAIHTANRENEVHISEFFHFSYFEKRIQDVEFENSFFDLVFFDAFSPGVQPEMWTTDVFQKTSDAMKTGGVLVTYVAKGEVRRTLKSCGFSIEKLPGFAGKREMTRARKV</sequence>
<proteinExistence type="predicted"/>
<dbReference type="Pfam" id="PF05430">
    <property type="entry name" value="Methyltransf_30"/>
    <property type="match status" value="1"/>
</dbReference>
<name>A0A645C9Q2_9ZZZZ</name>
<dbReference type="SUPFAM" id="SSF53335">
    <property type="entry name" value="S-adenosyl-L-methionine-dependent methyltransferases"/>
    <property type="match status" value="1"/>
</dbReference>
<dbReference type="EC" id="1.5.-.-" evidence="2"/>
<dbReference type="InterPro" id="IPR047785">
    <property type="entry name" value="tRNA_MNMC2"/>
</dbReference>
<dbReference type="GO" id="GO:0016645">
    <property type="term" value="F:oxidoreductase activity, acting on the CH-NH group of donors"/>
    <property type="evidence" value="ECO:0007669"/>
    <property type="project" value="InterPro"/>
</dbReference>
<evidence type="ECO:0000259" key="1">
    <source>
        <dbReference type="Pfam" id="PF05430"/>
    </source>
</evidence>
<dbReference type="EMBL" id="VSSQ01025330">
    <property type="protein sequence ID" value="MPM73384.1"/>
    <property type="molecule type" value="Genomic_DNA"/>
</dbReference>
<comment type="caution">
    <text evidence="2">The sequence shown here is derived from an EMBL/GenBank/DDBJ whole genome shotgun (WGS) entry which is preliminary data.</text>
</comment>
<dbReference type="InterPro" id="IPR029063">
    <property type="entry name" value="SAM-dependent_MTases_sf"/>
</dbReference>
<organism evidence="2">
    <name type="scientific">bioreactor metagenome</name>
    <dbReference type="NCBI Taxonomy" id="1076179"/>
    <lineage>
        <taxon>unclassified sequences</taxon>
        <taxon>metagenomes</taxon>
        <taxon>ecological metagenomes</taxon>
    </lineage>
</organism>
<reference evidence="2" key="1">
    <citation type="submission" date="2019-08" db="EMBL/GenBank/DDBJ databases">
        <authorList>
            <person name="Kucharzyk K."/>
            <person name="Murdoch R.W."/>
            <person name="Higgins S."/>
            <person name="Loffler F."/>
        </authorList>
    </citation>
    <scope>NUCLEOTIDE SEQUENCE</scope>
</reference>
<dbReference type="Gene3D" id="3.40.50.150">
    <property type="entry name" value="Vaccinia Virus protein VP39"/>
    <property type="match status" value="1"/>
</dbReference>
<dbReference type="NCBIfam" id="NF033855">
    <property type="entry name" value="tRNA_MNMC2"/>
    <property type="match status" value="1"/>
</dbReference>
<dbReference type="PANTHER" id="PTHR39963:SF1">
    <property type="entry name" value="MNMC-LIKE METHYLTRANSFERASE DOMAIN-CONTAINING PROTEIN"/>
    <property type="match status" value="1"/>
</dbReference>
<evidence type="ECO:0000313" key="2">
    <source>
        <dbReference type="EMBL" id="MPM73384.1"/>
    </source>
</evidence>
<gene>
    <name evidence="2" type="primary">mnmC_16</name>
    <name evidence="2" type="ORF">SDC9_120364</name>
</gene>
<dbReference type="PANTHER" id="PTHR39963">
    <property type="entry name" value="SLL0983 PROTEIN"/>
    <property type="match status" value="1"/>
</dbReference>
<dbReference type="AlphaFoldDB" id="A0A645C9Q2"/>
<accession>A0A645C9Q2</accession>
<dbReference type="GO" id="GO:0004808">
    <property type="term" value="F:tRNA (5-methylaminomethyl-2-thiouridylate)(34)-methyltransferase activity"/>
    <property type="evidence" value="ECO:0007669"/>
    <property type="project" value="InterPro"/>
</dbReference>